<sequence length="358" mass="39810">MPTATEPKSWEEIEQLPKKEQLALLQRKLEKREPVERFSDIKVGDHLIKKTSMCGKVLYYHHFVCTKLESDGRRTIIHYHNTSSNASGECLSTSSFGSGCCGGKLASIKEITLPHKDLVESESELQKEGAEVERVVWPDELKCYPDQEVSKRAKGRLGEKDYDLEKNNCESFVMWCICGRNTSLQSAKPWLRKVLEVVNGGLVSFYQLGKNLPKVIVEIVEQDMGCSCLGNVIAEEGIESLSLIGCTAGVVVPLVIDVVSLVYSIWKTKQKWKSEVITREAFIQEVVGLVITGLFKFIGSVAGMFIGQIFIPIPFGGAIIGLFLGSLFGFWLGKRVSSLCLKRIASLWKSATPDIIQT</sequence>
<protein>
    <submittedName>
        <fullName evidence="1">Uncharacterized protein</fullName>
    </submittedName>
</protein>
<dbReference type="InterPro" id="IPR007053">
    <property type="entry name" value="LRAT_dom"/>
</dbReference>
<dbReference type="Gene3D" id="3.90.1720.10">
    <property type="entry name" value="endopeptidase domain like (from Nostoc punctiforme)"/>
    <property type="match status" value="1"/>
</dbReference>
<dbReference type="Proteomes" id="UP001152795">
    <property type="component" value="Unassembled WGS sequence"/>
</dbReference>
<dbReference type="AlphaFoldDB" id="A0A6S7KF50"/>
<name>A0A6S7KF50_PARCT</name>
<reference evidence="1" key="1">
    <citation type="submission" date="2020-04" db="EMBL/GenBank/DDBJ databases">
        <authorList>
            <person name="Alioto T."/>
            <person name="Alioto T."/>
            <person name="Gomez Garrido J."/>
        </authorList>
    </citation>
    <scope>NUCLEOTIDE SEQUENCE</scope>
    <source>
        <strain evidence="1">A484AB</strain>
    </source>
</reference>
<dbReference type="OrthoDB" id="5984725at2759"/>
<evidence type="ECO:0000313" key="2">
    <source>
        <dbReference type="Proteomes" id="UP001152795"/>
    </source>
</evidence>
<dbReference type="Pfam" id="PF04970">
    <property type="entry name" value="LRAT"/>
    <property type="match status" value="1"/>
</dbReference>
<dbReference type="EMBL" id="CACRXK020032435">
    <property type="protein sequence ID" value="CAB4043457.1"/>
    <property type="molecule type" value="Genomic_DNA"/>
</dbReference>
<comment type="caution">
    <text evidence="1">The sequence shown here is derived from an EMBL/GenBank/DDBJ whole genome shotgun (WGS) entry which is preliminary data.</text>
</comment>
<dbReference type="PROSITE" id="PS51934">
    <property type="entry name" value="LRAT"/>
    <property type="match status" value="1"/>
</dbReference>
<gene>
    <name evidence="1" type="ORF">PACLA_8A027582</name>
</gene>
<accession>A0A6S7KF50</accession>
<organism evidence="1 2">
    <name type="scientific">Paramuricea clavata</name>
    <name type="common">Red gorgonian</name>
    <name type="synonym">Violescent sea-whip</name>
    <dbReference type="NCBI Taxonomy" id="317549"/>
    <lineage>
        <taxon>Eukaryota</taxon>
        <taxon>Metazoa</taxon>
        <taxon>Cnidaria</taxon>
        <taxon>Anthozoa</taxon>
        <taxon>Octocorallia</taxon>
        <taxon>Malacalcyonacea</taxon>
        <taxon>Plexauridae</taxon>
        <taxon>Paramuricea</taxon>
    </lineage>
</organism>
<proteinExistence type="predicted"/>
<evidence type="ECO:0000313" key="1">
    <source>
        <dbReference type="EMBL" id="CAB4043457.1"/>
    </source>
</evidence>
<keyword evidence="2" id="KW-1185">Reference proteome</keyword>